<dbReference type="PANTHER" id="PTHR36834:SF1">
    <property type="entry name" value="INTEGRAL MEMBRANE PROTEIN"/>
    <property type="match status" value="1"/>
</dbReference>
<dbReference type="EMBL" id="AP026801">
    <property type="protein sequence ID" value="BDR56783.1"/>
    <property type="molecule type" value="Genomic_DNA"/>
</dbReference>
<reference evidence="3 4" key="1">
    <citation type="journal article" date="2023" name="Microbiol. Spectr.">
        <title>Symbiosis of Carpenter Bees with Uncharacterized Lactic Acid Bacteria Showing NAD Auxotrophy.</title>
        <authorList>
            <person name="Kawasaki S."/>
            <person name="Ozawa K."/>
            <person name="Mori T."/>
            <person name="Yamamoto A."/>
            <person name="Ito M."/>
            <person name="Ohkuma M."/>
            <person name="Sakamoto M."/>
            <person name="Matsutani M."/>
        </authorList>
    </citation>
    <scope>NUCLEOTIDE SEQUENCE [LARGE SCALE GENOMIC DNA]</scope>
    <source>
        <strain evidence="3 4">KimC2</strain>
    </source>
</reference>
<evidence type="ECO:0000313" key="4">
    <source>
        <dbReference type="Proteomes" id="UP001321804"/>
    </source>
</evidence>
<dbReference type="AlphaFoldDB" id="A0AAU9DP60"/>
<feature type="transmembrane region" description="Helical" evidence="1">
    <location>
        <begin position="20"/>
        <end position="37"/>
    </location>
</feature>
<feature type="transmembrane region" description="Helical" evidence="1">
    <location>
        <begin position="49"/>
        <end position="70"/>
    </location>
</feature>
<dbReference type="RefSeq" id="WP_317695251.1">
    <property type="nucleotide sequence ID" value="NZ_AP026801.1"/>
</dbReference>
<proteinExistence type="predicted"/>
<feature type="domain" description="VanZ-like" evidence="2">
    <location>
        <begin position="52"/>
        <end position="179"/>
    </location>
</feature>
<protein>
    <recommendedName>
        <fullName evidence="2">VanZ-like domain-containing protein</fullName>
    </recommendedName>
</protein>
<dbReference type="Proteomes" id="UP001321804">
    <property type="component" value="Chromosome"/>
</dbReference>
<evidence type="ECO:0000256" key="1">
    <source>
        <dbReference type="SAM" id="Phobius"/>
    </source>
</evidence>
<keyword evidence="1" id="KW-1133">Transmembrane helix</keyword>
<dbReference type="PANTHER" id="PTHR36834">
    <property type="entry name" value="MEMBRANE PROTEIN-RELATED"/>
    <property type="match status" value="1"/>
</dbReference>
<accession>A0AAU9DP60</accession>
<dbReference type="InterPro" id="IPR006976">
    <property type="entry name" value="VanZ-like"/>
</dbReference>
<feature type="transmembrane region" description="Helical" evidence="1">
    <location>
        <begin position="132"/>
        <end position="150"/>
    </location>
</feature>
<feature type="transmembrane region" description="Helical" evidence="1">
    <location>
        <begin position="100"/>
        <end position="120"/>
    </location>
</feature>
<keyword evidence="4" id="KW-1185">Reference proteome</keyword>
<dbReference type="InterPro" id="IPR053150">
    <property type="entry name" value="Teicoplanin_resist-assoc"/>
</dbReference>
<evidence type="ECO:0000313" key="3">
    <source>
        <dbReference type="EMBL" id="BDR56783.1"/>
    </source>
</evidence>
<dbReference type="KEGG" id="xak:KIMC2_13450"/>
<organism evidence="3 4">
    <name type="scientific">Xylocopilactobacillus apis</name>
    <dbReference type="NCBI Taxonomy" id="2932183"/>
    <lineage>
        <taxon>Bacteria</taxon>
        <taxon>Bacillati</taxon>
        <taxon>Bacillota</taxon>
        <taxon>Bacilli</taxon>
        <taxon>Lactobacillales</taxon>
        <taxon>Lactobacillaceae</taxon>
        <taxon>Xylocopilactobacillus</taxon>
    </lineage>
</organism>
<sequence length="194" mass="22012">MFVNLSNGKSFSGGSLNPEIILPIILMIAIVQTVKLVRNHSSIVKIILVWAFYFYLYKVISLTLFPIGWFDSNSAIHNYPFGMQNMTELNPMKWLSYSKFQIFGNILLLMPLTFIGGIIFPKMRSLSKAVTVSFLVSLLIEISQLTLNYFYLGNRSFDTGDLLLNTIGGLIGYLFLKLFFKVFPAKTVNKILSK</sequence>
<dbReference type="Pfam" id="PF04892">
    <property type="entry name" value="VanZ"/>
    <property type="match status" value="1"/>
</dbReference>
<keyword evidence="1" id="KW-0472">Membrane</keyword>
<feature type="transmembrane region" description="Helical" evidence="1">
    <location>
        <begin position="162"/>
        <end position="180"/>
    </location>
</feature>
<name>A0AAU9DP60_9LACO</name>
<keyword evidence="1" id="KW-0812">Transmembrane</keyword>
<gene>
    <name evidence="3" type="ORF">KIMC2_13450</name>
</gene>
<evidence type="ECO:0000259" key="2">
    <source>
        <dbReference type="Pfam" id="PF04892"/>
    </source>
</evidence>